<protein>
    <recommendedName>
        <fullName evidence="3">Major capsid protein</fullName>
    </recommendedName>
</protein>
<dbReference type="Proteomes" id="UP001597557">
    <property type="component" value="Unassembled WGS sequence"/>
</dbReference>
<evidence type="ECO:0000313" key="2">
    <source>
        <dbReference type="Proteomes" id="UP001597557"/>
    </source>
</evidence>
<keyword evidence="2" id="KW-1185">Reference proteome</keyword>
<evidence type="ECO:0008006" key="3">
    <source>
        <dbReference type="Google" id="ProtNLM"/>
    </source>
</evidence>
<reference evidence="2" key="1">
    <citation type="journal article" date="2019" name="Int. J. Syst. Evol. Microbiol.">
        <title>The Global Catalogue of Microorganisms (GCM) 10K type strain sequencing project: providing services to taxonomists for standard genome sequencing and annotation.</title>
        <authorList>
            <consortium name="The Broad Institute Genomics Platform"/>
            <consortium name="The Broad Institute Genome Sequencing Center for Infectious Disease"/>
            <person name="Wu L."/>
            <person name="Ma J."/>
        </authorList>
    </citation>
    <scope>NUCLEOTIDE SEQUENCE [LARGE SCALE GENOMIC DNA]</scope>
    <source>
        <strain evidence="2">KCTC 22437</strain>
    </source>
</reference>
<accession>A0ABW5YFH6</accession>
<sequence length="313" mass="34693">MPQNFPEMWESRVEINLTTEDQAPFLAGIPELDTTIIEVGSGSASEQNIIHIPTTDFEPDVLINNNAYPLALQQYDDDKVTIQLDKYQTKVVTLTDDQTMGASYVQIDAATGLTTRAILKKKYGKAVWALGAAANTVNTPVITTTGMRDEDQAAPITDNGRLILVYADLVALKKKFDDMQVPADGRRIILCSDHWNDLLLDRKRFGDLLANYKTGDVAPMIAGFEIYQYINNPIYDGTTKQAYGSVPADGQYQGSVAFYVPNIAKKTGMTKQYFKPSALDPENQTNRLAYRHYFICVPKRNKYIGVIASASAA</sequence>
<evidence type="ECO:0000313" key="1">
    <source>
        <dbReference type="EMBL" id="MFD2874043.1"/>
    </source>
</evidence>
<dbReference type="EMBL" id="JBHUPD010000003">
    <property type="protein sequence ID" value="MFD2874043.1"/>
    <property type="molecule type" value="Genomic_DNA"/>
</dbReference>
<gene>
    <name evidence="1" type="ORF">ACFS5N_16290</name>
</gene>
<proteinExistence type="predicted"/>
<name>A0ABW5YFH6_9SPHI</name>
<comment type="caution">
    <text evidence="1">The sequence shown here is derived from an EMBL/GenBank/DDBJ whole genome shotgun (WGS) entry which is preliminary data.</text>
</comment>
<dbReference type="RefSeq" id="WP_377187945.1">
    <property type="nucleotide sequence ID" value="NZ_JBHUPD010000003.1"/>
</dbReference>
<organism evidence="1 2">
    <name type="scientific">Mucilaginibacter ximonensis</name>
    <dbReference type="NCBI Taxonomy" id="538021"/>
    <lineage>
        <taxon>Bacteria</taxon>
        <taxon>Pseudomonadati</taxon>
        <taxon>Bacteroidota</taxon>
        <taxon>Sphingobacteriia</taxon>
        <taxon>Sphingobacteriales</taxon>
        <taxon>Sphingobacteriaceae</taxon>
        <taxon>Mucilaginibacter</taxon>
    </lineage>
</organism>